<comment type="caution">
    <text evidence="1">The sequence shown here is derived from an EMBL/GenBank/DDBJ whole genome shotgun (WGS) entry which is preliminary data.</text>
</comment>
<organism evidence="1 2">
    <name type="scientific">Mytilus edulis</name>
    <name type="common">Blue mussel</name>
    <dbReference type="NCBI Taxonomy" id="6550"/>
    <lineage>
        <taxon>Eukaryota</taxon>
        <taxon>Metazoa</taxon>
        <taxon>Spiralia</taxon>
        <taxon>Lophotrochozoa</taxon>
        <taxon>Mollusca</taxon>
        <taxon>Bivalvia</taxon>
        <taxon>Autobranchia</taxon>
        <taxon>Pteriomorphia</taxon>
        <taxon>Mytilida</taxon>
        <taxon>Mytiloidea</taxon>
        <taxon>Mytilidae</taxon>
        <taxon>Mytilinae</taxon>
        <taxon>Mytilus</taxon>
    </lineage>
</organism>
<gene>
    <name evidence="1" type="ORF">MEDL_10639</name>
</gene>
<evidence type="ECO:0000313" key="1">
    <source>
        <dbReference type="EMBL" id="CAG2195711.1"/>
    </source>
</evidence>
<dbReference type="EMBL" id="CAJPWZ010000529">
    <property type="protein sequence ID" value="CAG2195711.1"/>
    <property type="molecule type" value="Genomic_DNA"/>
</dbReference>
<dbReference type="AlphaFoldDB" id="A0A8S3QHA7"/>
<accession>A0A8S3QHA7</accession>
<evidence type="ECO:0000313" key="2">
    <source>
        <dbReference type="Proteomes" id="UP000683360"/>
    </source>
</evidence>
<protein>
    <submittedName>
        <fullName evidence="1">Uncharacterized protein</fullName>
    </submittedName>
</protein>
<name>A0A8S3QHA7_MYTED</name>
<keyword evidence="2" id="KW-1185">Reference proteome</keyword>
<dbReference type="Proteomes" id="UP000683360">
    <property type="component" value="Unassembled WGS sequence"/>
</dbReference>
<proteinExistence type="predicted"/>
<sequence length="238" mass="28186">MISTQCRVRKVNQGNMKKKDNSLYSLLMRIIKIKAYCTNSKVSEVSQVSKATQTFEATLCSEEQYYEQEFEATYSSIDHEWLQLQEEPTIKTQDNLIEDDFIEDYEFWNFSFSNEDTDIILNKKKASEKKTKGKVNQGNMKKKDNSLHSLLMRIIKIKAYCTNSKVSEVSQVSKATQTFEATLCSEEQYYEQEFEATYSSIDHEWLQLQEEPTIKTQDNLIEDDFIEDYEFWNFFFFE</sequence>
<reference evidence="1" key="1">
    <citation type="submission" date="2021-03" db="EMBL/GenBank/DDBJ databases">
        <authorList>
            <person name="Bekaert M."/>
        </authorList>
    </citation>
    <scope>NUCLEOTIDE SEQUENCE</scope>
</reference>